<feature type="domain" description="Peptidase A1" evidence="8">
    <location>
        <begin position="58"/>
        <end position="386"/>
    </location>
</feature>
<feature type="chain" id="PRO_5046893545" evidence="7">
    <location>
        <begin position="20"/>
        <end position="413"/>
    </location>
</feature>
<dbReference type="PANTHER" id="PTHR47966">
    <property type="entry name" value="BETA-SITE APP-CLEAVING ENZYME, ISOFORM A-RELATED"/>
    <property type="match status" value="1"/>
</dbReference>
<keyword evidence="3 7" id="KW-0732">Signal</keyword>
<comment type="similarity">
    <text evidence="1 6">Belongs to the peptidase A1 family.</text>
</comment>
<dbReference type="RefSeq" id="XP_064769599.1">
    <property type="nucleotide sequence ID" value="XM_064909381.1"/>
</dbReference>
<evidence type="ECO:0000313" key="10">
    <source>
        <dbReference type="Proteomes" id="UP001498771"/>
    </source>
</evidence>
<dbReference type="InterPro" id="IPR033876">
    <property type="entry name" value="SAP-like"/>
</dbReference>
<reference evidence="9 10" key="1">
    <citation type="submission" date="2024-03" db="EMBL/GenBank/DDBJ databases">
        <title>Genome-scale model development and genomic sequencing of the oleaginous clade Lipomyces.</title>
        <authorList>
            <consortium name="Lawrence Berkeley National Laboratory"/>
            <person name="Czajka J.J."/>
            <person name="Han Y."/>
            <person name="Kim J."/>
            <person name="Mondo S.J."/>
            <person name="Hofstad B.A."/>
            <person name="Robles A."/>
            <person name="Haridas S."/>
            <person name="Riley R."/>
            <person name="LaButti K."/>
            <person name="Pangilinan J."/>
            <person name="Andreopoulos W."/>
            <person name="Lipzen A."/>
            <person name="Yan J."/>
            <person name="Wang M."/>
            <person name="Ng V."/>
            <person name="Grigoriev I.V."/>
            <person name="Spatafora J.W."/>
            <person name="Magnuson J.K."/>
            <person name="Baker S.E."/>
            <person name="Pomraning K.R."/>
        </authorList>
    </citation>
    <scope>NUCLEOTIDE SEQUENCE [LARGE SCALE GENOMIC DNA]</scope>
    <source>
        <strain evidence="9 10">Phaff 52-87</strain>
    </source>
</reference>
<evidence type="ECO:0000256" key="3">
    <source>
        <dbReference type="ARBA" id="ARBA00022729"/>
    </source>
</evidence>
<dbReference type="PROSITE" id="PS00141">
    <property type="entry name" value="ASP_PROTEASE"/>
    <property type="match status" value="1"/>
</dbReference>
<evidence type="ECO:0000256" key="1">
    <source>
        <dbReference type="ARBA" id="ARBA00007447"/>
    </source>
</evidence>
<dbReference type="Gene3D" id="2.40.70.10">
    <property type="entry name" value="Acid Proteases"/>
    <property type="match status" value="2"/>
</dbReference>
<dbReference type="PROSITE" id="PS51767">
    <property type="entry name" value="PEPTIDASE_A1"/>
    <property type="match status" value="1"/>
</dbReference>
<keyword evidence="5 6" id="KW-0378">Hydrolase</keyword>
<dbReference type="InterPro" id="IPR033121">
    <property type="entry name" value="PEPTIDASE_A1"/>
</dbReference>
<sequence length="413" mass="44499">MRLQSSLLLSVAAASVVAAETQFYFYGFGRAGVESSTDALADEGGWIQLPFEFSDNSLIANITIGTPPQEVGLIIDTGSSEFWVQTAANPFCEDPDSDDPCVYGTYNSSASSTVSRLEEAFYLSYLDNTYAKGVYAVETFGVGGATLLNQTFAIASKGNISSGLMGVGFESVESAATKYNGVLHSLKDQGYISSMVYSLYTNDLGSAGNLLFGGIDRAKYDGDLVSLPIAPNDEGQYQDLRVYLQSFGIENPDKKTKTFNSSINTAFVLDSGTTGMNLPTDLFMDLVDYLGAELNSTYDAYIFSNCQDYVSFDDGSSNYTVIFGFDGITIKVPLAYVVQSLSDDDHDTCAISVAPSNDPYSYILGDFFLNAAYAVYDFENYVIALAQANYEVEREDIVAVRSGNNSIADAVAS</sequence>
<dbReference type="PRINTS" id="PR00792">
    <property type="entry name" value="PEPSIN"/>
</dbReference>
<evidence type="ECO:0000256" key="6">
    <source>
        <dbReference type="RuleBase" id="RU000454"/>
    </source>
</evidence>
<comment type="caution">
    <text evidence="9">The sequence shown here is derived from an EMBL/GenBank/DDBJ whole genome shotgun (WGS) entry which is preliminary data.</text>
</comment>
<keyword evidence="4 6" id="KW-0064">Aspartyl protease</keyword>
<dbReference type="PANTHER" id="PTHR47966:SF65">
    <property type="entry name" value="ASPARTIC-TYPE ENDOPEPTIDASE"/>
    <property type="match status" value="1"/>
</dbReference>
<evidence type="ECO:0000256" key="2">
    <source>
        <dbReference type="ARBA" id="ARBA00022670"/>
    </source>
</evidence>
<protein>
    <submittedName>
        <fullName evidence="9">Aspartic peptidase domain-containing protein</fullName>
    </submittedName>
</protein>
<evidence type="ECO:0000256" key="4">
    <source>
        <dbReference type="ARBA" id="ARBA00022750"/>
    </source>
</evidence>
<accession>A0ABR1F9P9</accession>
<dbReference type="InterPro" id="IPR001461">
    <property type="entry name" value="Aspartic_peptidase_A1"/>
</dbReference>
<evidence type="ECO:0000259" key="8">
    <source>
        <dbReference type="PROSITE" id="PS51767"/>
    </source>
</evidence>
<proteinExistence type="inferred from homology"/>
<evidence type="ECO:0000256" key="7">
    <source>
        <dbReference type="SAM" id="SignalP"/>
    </source>
</evidence>
<evidence type="ECO:0000313" key="9">
    <source>
        <dbReference type="EMBL" id="KAK7206566.1"/>
    </source>
</evidence>
<dbReference type="GeneID" id="90034893"/>
<gene>
    <name evidence="9" type="ORF">BZA70DRAFT_107511</name>
</gene>
<dbReference type="SUPFAM" id="SSF50630">
    <property type="entry name" value="Acid proteases"/>
    <property type="match status" value="1"/>
</dbReference>
<name>A0ABR1F9P9_9ASCO</name>
<dbReference type="InterPro" id="IPR001969">
    <property type="entry name" value="Aspartic_peptidase_AS"/>
</dbReference>
<dbReference type="EMBL" id="JBBJBU010000002">
    <property type="protein sequence ID" value="KAK7206566.1"/>
    <property type="molecule type" value="Genomic_DNA"/>
</dbReference>
<feature type="signal peptide" evidence="7">
    <location>
        <begin position="1"/>
        <end position="19"/>
    </location>
</feature>
<dbReference type="Pfam" id="PF00026">
    <property type="entry name" value="Asp"/>
    <property type="match status" value="1"/>
</dbReference>
<dbReference type="Proteomes" id="UP001498771">
    <property type="component" value="Unassembled WGS sequence"/>
</dbReference>
<keyword evidence="2 6" id="KW-0645">Protease</keyword>
<evidence type="ECO:0000256" key="5">
    <source>
        <dbReference type="ARBA" id="ARBA00022801"/>
    </source>
</evidence>
<dbReference type="InterPro" id="IPR021109">
    <property type="entry name" value="Peptidase_aspartic_dom_sf"/>
</dbReference>
<organism evidence="9 10">
    <name type="scientific">Myxozyma melibiosi</name>
    <dbReference type="NCBI Taxonomy" id="54550"/>
    <lineage>
        <taxon>Eukaryota</taxon>
        <taxon>Fungi</taxon>
        <taxon>Dikarya</taxon>
        <taxon>Ascomycota</taxon>
        <taxon>Saccharomycotina</taxon>
        <taxon>Lipomycetes</taxon>
        <taxon>Lipomycetales</taxon>
        <taxon>Lipomycetaceae</taxon>
        <taxon>Myxozyma</taxon>
    </lineage>
</organism>
<keyword evidence="10" id="KW-1185">Reference proteome</keyword>
<dbReference type="CDD" id="cd05474">
    <property type="entry name" value="SAP_like"/>
    <property type="match status" value="1"/>
</dbReference>